<dbReference type="Gene3D" id="2.120.10.30">
    <property type="entry name" value="TolB, C-terminal domain"/>
    <property type="match status" value="1"/>
</dbReference>
<dbReference type="PANTHER" id="PTHR24104">
    <property type="entry name" value="E3 UBIQUITIN-PROTEIN LIGASE NHLRC1-RELATED"/>
    <property type="match status" value="1"/>
</dbReference>
<dbReference type="GO" id="GO:0000209">
    <property type="term" value="P:protein polyubiquitination"/>
    <property type="evidence" value="ECO:0007669"/>
    <property type="project" value="TreeGrafter"/>
</dbReference>
<evidence type="ECO:0000313" key="3">
    <source>
        <dbReference type="Ensembl" id="ENSCCRP00020005446.1"/>
    </source>
</evidence>
<dbReference type="PROSITE" id="PS51125">
    <property type="entry name" value="NHL"/>
    <property type="match status" value="1"/>
</dbReference>
<dbReference type="SUPFAM" id="SSF101898">
    <property type="entry name" value="NHL repeat"/>
    <property type="match status" value="1"/>
</dbReference>
<organism evidence="3 4">
    <name type="scientific">Cyprinus carpio</name>
    <name type="common">Common carp</name>
    <dbReference type="NCBI Taxonomy" id="7962"/>
    <lineage>
        <taxon>Eukaryota</taxon>
        <taxon>Metazoa</taxon>
        <taxon>Chordata</taxon>
        <taxon>Craniata</taxon>
        <taxon>Vertebrata</taxon>
        <taxon>Euteleostomi</taxon>
        <taxon>Actinopterygii</taxon>
        <taxon>Neopterygii</taxon>
        <taxon>Teleostei</taxon>
        <taxon>Ostariophysi</taxon>
        <taxon>Cypriniformes</taxon>
        <taxon>Cyprinidae</taxon>
        <taxon>Cyprininae</taxon>
        <taxon>Cyprinus</taxon>
    </lineage>
</organism>
<sequence>MEQVLGKTKSYLLGLIQGSEMGQEPCVKILGPGWDTLRILGVCSSLGPVLSCPWGLCIDKDGSVLVADWGEKHRVLLYPSEGAGRVILSDGLSSPRGLALLPNDLLAVSDSMHHCIKIYQNMSLNEMSI</sequence>
<protein>
    <submittedName>
        <fullName evidence="3">Uncharacterized protein</fullName>
    </submittedName>
</protein>
<evidence type="ECO:0000313" key="4">
    <source>
        <dbReference type="Proteomes" id="UP000694701"/>
    </source>
</evidence>
<evidence type="ECO:0000256" key="2">
    <source>
        <dbReference type="PROSITE-ProRule" id="PRU00504"/>
    </source>
</evidence>
<dbReference type="Proteomes" id="UP000694701">
    <property type="component" value="Unplaced"/>
</dbReference>
<dbReference type="GO" id="GO:0043161">
    <property type="term" value="P:proteasome-mediated ubiquitin-dependent protein catabolic process"/>
    <property type="evidence" value="ECO:0007669"/>
    <property type="project" value="TreeGrafter"/>
</dbReference>
<evidence type="ECO:0000256" key="1">
    <source>
        <dbReference type="ARBA" id="ARBA00022737"/>
    </source>
</evidence>
<dbReference type="PANTHER" id="PTHR24104:SF53">
    <property type="match status" value="1"/>
</dbReference>
<dbReference type="GO" id="GO:0061630">
    <property type="term" value="F:ubiquitin protein ligase activity"/>
    <property type="evidence" value="ECO:0007669"/>
    <property type="project" value="TreeGrafter"/>
</dbReference>
<name>A0A8C2C3Q5_CYPCA</name>
<dbReference type="InterPro" id="IPR011042">
    <property type="entry name" value="6-blade_b-propeller_TolB-like"/>
</dbReference>
<dbReference type="AlphaFoldDB" id="A0A8C2C3Q5"/>
<dbReference type="InterPro" id="IPR001258">
    <property type="entry name" value="NHL_repeat"/>
</dbReference>
<accession>A0A8C2C3Q5</accession>
<dbReference type="Pfam" id="PF01436">
    <property type="entry name" value="NHL"/>
    <property type="match status" value="2"/>
</dbReference>
<reference evidence="3" key="1">
    <citation type="submission" date="2025-08" db="UniProtKB">
        <authorList>
            <consortium name="Ensembl"/>
        </authorList>
    </citation>
    <scope>IDENTIFICATION</scope>
</reference>
<dbReference type="Ensembl" id="ENSCCRT00020006154.1">
    <property type="protein sequence ID" value="ENSCCRP00020005446.1"/>
    <property type="gene ID" value="ENSCCRG00020003080.1"/>
</dbReference>
<proteinExistence type="predicted"/>
<keyword evidence="1" id="KW-0677">Repeat</keyword>
<feature type="repeat" description="NHL" evidence="2">
    <location>
        <begin position="40"/>
        <end position="81"/>
    </location>
</feature>
<dbReference type="InterPro" id="IPR050952">
    <property type="entry name" value="TRIM-NHL_E3_ligases"/>
</dbReference>